<dbReference type="RefSeq" id="XP_044566760.1">
    <property type="nucleotide sequence ID" value="XM_044702369.1"/>
</dbReference>
<dbReference type="OMA" id="ARNTFRM"/>
<dbReference type="GO" id="GO:0015031">
    <property type="term" value="P:protein transport"/>
    <property type="evidence" value="ECO:0007669"/>
    <property type="project" value="TreeGrafter"/>
</dbReference>
<evidence type="ECO:0000259" key="2">
    <source>
        <dbReference type="SMART" id="SM01017"/>
    </source>
</evidence>
<feature type="compositionally biased region" description="Polar residues" evidence="1">
    <location>
        <begin position="1"/>
        <end position="20"/>
    </location>
</feature>
<reference evidence="3 4" key="1">
    <citation type="journal article" date="2019" name="Sci. Rep.">
        <title>Nanopore sequencing improves the draft genome of the human pathogenic amoeba Naegleria fowleri.</title>
        <authorList>
            <person name="Liechti N."/>
            <person name="Schurch N."/>
            <person name="Bruggmann R."/>
            <person name="Wittwer M."/>
        </authorList>
    </citation>
    <scope>NUCLEOTIDE SEQUENCE [LARGE SCALE GENOMIC DNA]</scope>
    <source>
        <strain evidence="3 4">ATCC 30894</strain>
    </source>
</reference>
<dbReference type="EMBL" id="VFQX01000012">
    <property type="protein sequence ID" value="KAF0982047.1"/>
    <property type="molecule type" value="Genomic_DNA"/>
</dbReference>
<comment type="caution">
    <text evidence="3">The sequence shown here is derived from an EMBL/GenBank/DDBJ whole genome shotgun (WGS) entry which is preliminary data.</text>
</comment>
<dbReference type="InterPro" id="IPR011022">
    <property type="entry name" value="Arrestin_C-like"/>
</dbReference>
<name>A0A6A5BXQ1_NAEFO</name>
<dbReference type="PANTHER" id="PTHR11188">
    <property type="entry name" value="ARRESTIN DOMAIN CONTAINING PROTEIN"/>
    <property type="match status" value="1"/>
</dbReference>
<dbReference type="InterPro" id="IPR011021">
    <property type="entry name" value="Arrestin-like_N"/>
</dbReference>
<feature type="region of interest" description="Disordered" evidence="1">
    <location>
        <begin position="1"/>
        <end position="55"/>
    </location>
</feature>
<feature type="domain" description="Arrestin C-terminal-like" evidence="2">
    <location>
        <begin position="255"/>
        <end position="419"/>
    </location>
</feature>
<evidence type="ECO:0000313" key="4">
    <source>
        <dbReference type="Proteomes" id="UP000444721"/>
    </source>
</evidence>
<dbReference type="SUPFAM" id="SSF81296">
    <property type="entry name" value="E set domains"/>
    <property type="match status" value="1"/>
</dbReference>
<gene>
    <name evidence="3" type="ORF">FDP41_011908</name>
</gene>
<dbReference type="PANTHER" id="PTHR11188:SF17">
    <property type="entry name" value="FI21816P1"/>
    <property type="match status" value="1"/>
</dbReference>
<organism evidence="3 4">
    <name type="scientific">Naegleria fowleri</name>
    <name type="common">Brain eating amoeba</name>
    <dbReference type="NCBI Taxonomy" id="5763"/>
    <lineage>
        <taxon>Eukaryota</taxon>
        <taxon>Discoba</taxon>
        <taxon>Heterolobosea</taxon>
        <taxon>Tetramitia</taxon>
        <taxon>Eutetramitia</taxon>
        <taxon>Vahlkampfiidae</taxon>
        <taxon>Naegleria</taxon>
    </lineage>
</organism>
<keyword evidence="4" id="KW-1185">Reference proteome</keyword>
<dbReference type="InterPro" id="IPR014756">
    <property type="entry name" value="Ig_E-set"/>
</dbReference>
<proteinExistence type="predicted"/>
<dbReference type="Proteomes" id="UP000444721">
    <property type="component" value="Unassembled WGS sequence"/>
</dbReference>
<dbReference type="InterPro" id="IPR014752">
    <property type="entry name" value="Arrestin-like_C"/>
</dbReference>
<protein>
    <recommendedName>
        <fullName evidence="2">Arrestin C-terminal-like domain-containing protein</fullName>
    </recommendedName>
</protein>
<feature type="compositionally biased region" description="Basic and acidic residues" evidence="1">
    <location>
        <begin position="213"/>
        <end position="223"/>
    </location>
</feature>
<feature type="compositionally biased region" description="Basic and acidic residues" evidence="1">
    <location>
        <begin position="33"/>
        <end position="45"/>
    </location>
</feature>
<dbReference type="Gene3D" id="2.60.40.640">
    <property type="match status" value="2"/>
</dbReference>
<evidence type="ECO:0000256" key="1">
    <source>
        <dbReference type="SAM" id="MobiDB-lite"/>
    </source>
</evidence>
<dbReference type="VEuPathDB" id="AmoebaDB:NF0068480"/>
<dbReference type="AlphaFoldDB" id="A0A6A5BXQ1"/>
<dbReference type="VEuPathDB" id="AmoebaDB:NfTy_022630"/>
<dbReference type="GeneID" id="68119123"/>
<dbReference type="Pfam" id="PF00339">
    <property type="entry name" value="Arrestin_N"/>
    <property type="match status" value="1"/>
</dbReference>
<dbReference type="InterPro" id="IPR050357">
    <property type="entry name" value="Arrestin_domain-protein"/>
</dbReference>
<accession>A0A6A5BXQ1</accession>
<sequence>MDKNTSSSSGHSNGADQETTTPHEEEGSTTNNKTEKLKQQHHDEQQSTPSSIIPKQSLERFQFKNTIKSGGSIRIRLNRENKFIKEHDIVSGNIDVKLTEGLDSSLSKKLILRCKAFERCLKKSENGQFELEKEKVFCLDYILIKDFMNEDLEIGQHSYPFTYQLPDRIPTSIFHERNGIQFIICYKLKAFLVTEHDAVTLHPHSPSPPTEQKNSHDHPHSSAKEAMSTTEAYPTLEGIGKSSMHFETSKKFLFSSKKMKISCDFARNTFRMYDDDIVFTLHVDNESSKTVNKIVISLIQTFKCLESAIKVFDSKTEDIDENVMFEKQFDETVVPEAKLEKKIVFEIPSYRDMSEVNVKKTEGSKSINEQYDAFENRKYWLPSVNNSKLIHVSYTIKVTCSVSFGPDVVLSCPIYIKPSVTGLHYPKKD</sequence>
<dbReference type="Pfam" id="PF02752">
    <property type="entry name" value="Arrestin_C"/>
    <property type="match status" value="1"/>
</dbReference>
<dbReference type="VEuPathDB" id="AmoebaDB:FDP41_011908"/>
<feature type="region of interest" description="Disordered" evidence="1">
    <location>
        <begin position="202"/>
        <end position="227"/>
    </location>
</feature>
<dbReference type="OrthoDB" id="2333384at2759"/>
<dbReference type="SMART" id="SM01017">
    <property type="entry name" value="Arrestin_C"/>
    <property type="match status" value="1"/>
</dbReference>
<dbReference type="GO" id="GO:0005737">
    <property type="term" value="C:cytoplasm"/>
    <property type="evidence" value="ECO:0007669"/>
    <property type="project" value="TreeGrafter"/>
</dbReference>
<evidence type="ECO:0000313" key="3">
    <source>
        <dbReference type="EMBL" id="KAF0982047.1"/>
    </source>
</evidence>